<dbReference type="GeneID" id="108930215"/>
<comment type="similarity">
    <text evidence="2">Belongs to the krueppel C2H2-type zinc-finger protein family.</text>
</comment>
<dbReference type="FunFam" id="3.30.160.60:FF:000478">
    <property type="entry name" value="Zinc finger protein 133"/>
    <property type="match status" value="1"/>
</dbReference>
<reference evidence="13" key="3">
    <citation type="submission" date="2025-09" db="UniProtKB">
        <authorList>
            <consortium name="Ensembl"/>
        </authorList>
    </citation>
    <scope>IDENTIFICATION</scope>
</reference>
<feature type="domain" description="C2H2-type" evidence="12">
    <location>
        <begin position="357"/>
        <end position="384"/>
    </location>
</feature>
<evidence type="ECO:0000256" key="6">
    <source>
        <dbReference type="ARBA" id="ARBA00022833"/>
    </source>
</evidence>
<dbReference type="FunFam" id="3.30.160.60:FF:000337">
    <property type="entry name" value="Zinc finger and BTB domain containing 41"/>
    <property type="match status" value="1"/>
</dbReference>
<evidence type="ECO:0000256" key="8">
    <source>
        <dbReference type="ARBA" id="ARBA00023125"/>
    </source>
</evidence>
<protein>
    <submittedName>
        <fullName evidence="13">Zinc finger protein 391-like</fullName>
    </submittedName>
</protein>
<dbReference type="FunFam" id="3.30.160.60:FF:000151">
    <property type="entry name" value="Zinc finger and SCAN domain-containing 21"/>
    <property type="match status" value="1"/>
</dbReference>
<dbReference type="GO" id="GO:0003700">
    <property type="term" value="F:DNA-binding transcription factor activity"/>
    <property type="evidence" value="ECO:0007669"/>
    <property type="project" value="TreeGrafter"/>
</dbReference>
<dbReference type="GO" id="GO:0000978">
    <property type="term" value="F:RNA polymerase II cis-regulatory region sequence-specific DNA binding"/>
    <property type="evidence" value="ECO:0007669"/>
    <property type="project" value="TreeGrafter"/>
</dbReference>
<organism evidence="13 14">
    <name type="scientific">Scleropages formosus</name>
    <name type="common">Asian bonytongue</name>
    <name type="synonym">Osteoglossum formosum</name>
    <dbReference type="NCBI Taxonomy" id="113540"/>
    <lineage>
        <taxon>Eukaryota</taxon>
        <taxon>Metazoa</taxon>
        <taxon>Chordata</taxon>
        <taxon>Craniata</taxon>
        <taxon>Vertebrata</taxon>
        <taxon>Euteleostomi</taxon>
        <taxon>Actinopterygii</taxon>
        <taxon>Neopterygii</taxon>
        <taxon>Teleostei</taxon>
        <taxon>Osteoglossocephala</taxon>
        <taxon>Osteoglossomorpha</taxon>
        <taxon>Osteoglossiformes</taxon>
        <taxon>Osteoglossidae</taxon>
        <taxon>Scleropages</taxon>
    </lineage>
</organism>
<dbReference type="InterPro" id="IPR036236">
    <property type="entry name" value="Znf_C2H2_sf"/>
</dbReference>
<keyword evidence="14" id="KW-1185">Reference proteome</keyword>
<dbReference type="PANTHER" id="PTHR24404">
    <property type="entry name" value="ZINC FINGER PROTEIN"/>
    <property type="match status" value="1"/>
</dbReference>
<accession>A0A8C9T930</accession>
<dbReference type="GeneTree" id="ENSGT01150000286936"/>
<dbReference type="Proteomes" id="UP000694397">
    <property type="component" value="Chromosome 1"/>
</dbReference>
<dbReference type="RefSeq" id="XP_018600873.1">
    <property type="nucleotide sequence ID" value="XM_018745357.1"/>
</dbReference>
<keyword evidence="10" id="KW-0539">Nucleus</keyword>
<dbReference type="OrthoDB" id="40579at2759"/>
<feature type="domain" description="C2H2-type" evidence="12">
    <location>
        <begin position="301"/>
        <end position="328"/>
    </location>
</feature>
<feature type="domain" description="C2H2-type" evidence="12">
    <location>
        <begin position="329"/>
        <end position="356"/>
    </location>
</feature>
<dbReference type="RefSeq" id="XP_018600872.1">
    <property type="nucleotide sequence ID" value="XM_018745356.1"/>
</dbReference>
<reference evidence="13 14" key="1">
    <citation type="submission" date="2019-04" db="EMBL/GenBank/DDBJ databases">
        <authorList>
            <consortium name="Wellcome Sanger Institute Data Sharing"/>
        </authorList>
    </citation>
    <scope>NUCLEOTIDE SEQUENCE [LARGE SCALE GENOMIC DNA]</scope>
</reference>
<evidence type="ECO:0000313" key="14">
    <source>
        <dbReference type="Proteomes" id="UP000694397"/>
    </source>
</evidence>
<evidence type="ECO:0000256" key="1">
    <source>
        <dbReference type="ARBA" id="ARBA00004123"/>
    </source>
</evidence>
<name>A0A8C9T930_SCLFO</name>
<evidence type="ECO:0000256" key="3">
    <source>
        <dbReference type="ARBA" id="ARBA00022723"/>
    </source>
</evidence>
<evidence type="ECO:0000259" key="12">
    <source>
        <dbReference type="PROSITE" id="PS50157"/>
    </source>
</evidence>
<feature type="domain" description="C2H2-type" evidence="12">
    <location>
        <begin position="441"/>
        <end position="468"/>
    </location>
</feature>
<dbReference type="Gene3D" id="3.30.160.60">
    <property type="entry name" value="Classic Zinc Finger"/>
    <property type="match status" value="8"/>
</dbReference>
<feature type="domain" description="C2H2-type" evidence="12">
    <location>
        <begin position="245"/>
        <end position="272"/>
    </location>
</feature>
<gene>
    <name evidence="13" type="primary">LOC108930215</name>
</gene>
<feature type="domain" description="C2H2-type" evidence="12">
    <location>
        <begin position="273"/>
        <end position="300"/>
    </location>
</feature>
<dbReference type="Pfam" id="PF00096">
    <property type="entry name" value="zf-C2H2"/>
    <property type="match status" value="7"/>
</dbReference>
<evidence type="ECO:0000256" key="7">
    <source>
        <dbReference type="ARBA" id="ARBA00023015"/>
    </source>
</evidence>
<dbReference type="PROSITE" id="PS00028">
    <property type="entry name" value="ZINC_FINGER_C2H2_1"/>
    <property type="match status" value="7"/>
</dbReference>
<dbReference type="KEGG" id="sfm:108930215"/>
<evidence type="ECO:0000256" key="10">
    <source>
        <dbReference type="ARBA" id="ARBA00023242"/>
    </source>
</evidence>
<comment type="subcellular location">
    <subcellularLocation>
        <location evidence="1">Nucleus</location>
    </subcellularLocation>
</comment>
<evidence type="ECO:0000256" key="2">
    <source>
        <dbReference type="ARBA" id="ARBA00006991"/>
    </source>
</evidence>
<dbReference type="FunFam" id="3.30.160.60:FF:002343">
    <property type="entry name" value="Zinc finger protein 33A"/>
    <property type="match status" value="3"/>
</dbReference>
<keyword evidence="7" id="KW-0805">Transcription regulation</keyword>
<dbReference type="GO" id="GO:0006357">
    <property type="term" value="P:regulation of transcription by RNA polymerase II"/>
    <property type="evidence" value="ECO:0007669"/>
    <property type="project" value="TreeGrafter"/>
</dbReference>
<dbReference type="PROSITE" id="PS50157">
    <property type="entry name" value="ZINC_FINGER_C2H2_2"/>
    <property type="match status" value="9"/>
</dbReference>
<evidence type="ECO:0000256" key="9">
    <source>
        <dbReference type="ARBA" id="ARBA00023163"/>
    </source>
</evidence>
<sequence length="473" mass="52697">MNPYSEMSAVMDMCVKTEPDDHDISHPKNFTEGQGFSAEEVGSGLHLDTDKIKTEVVMVSIKEDSADEQLCSNTGVFCVASDDSSSSTCLSLIQCKSETGELTVQQNSQLQESSCMEKEINEAVHYGTKEEYADVLVHELNTCPLSEQYKSETDEVKLGDRFLENNSVKVQHSAVIAGGDILPSGALEQSVVPVTDSTTDKARSQPSHDEVAHKAHKCQCDPCKKVLENQSHLKIHLQIQSGDKYCCMKCGTNFSRSSFLKQHLRIFSGSKPHKCSECGKGFSQPSELKQHQLIHSAEKPYKCSECGKSYSQGSTLKQHQRVHSGAKPYKCSECGRSFFHGNTLKRHQLVHSGEKPYQCNECGRNFSRACTLKEHQRVHSGEKPYKCSDCGKCFSRGDYLKLHQRVHSHEKPHICSECGKSFSRGSTLKQHQLVHSGEKPYKCCECGKSFSRGGTLKQHQRVHSGVKSYPFSE</sequence>
<dbReference type="SUPFAM" id="SSF57667">
    <property type="entry name" value="beta-beta-alpha zinc fingers"/>
    <property type="match status" value="5"/>
</dbReference>
<evidence type="ECO:0000256" key="11">
    <source>
        <dbReference type="PROSITE-ProRule" id="PRU00042"/>
    </source>
</evidence>
<keyword evidence="6" id="KW-0862">Zinc</keyword>
<dbReference type="Ensembl" id="ENSSFOT00015046510.1">
    <property type="protein sequence ID" value="ENSSFOP00015046212.1"/>
    <property type="gene ID" value="ENSSFOG00015026415.1"/>
</dbReference>
<feature type="domain" description="C2H2-type" evidence="12">
    <location>
        <begin position="385"/>
        <end position="412"/>
    </location>
</feature>
<dbReference type="FunFam" id="3.30.160.60:FF:000822">
    <property type="entry name" value="Zinc finger protein 234, isoform CRA_a"/>
    <property type="match status" value="1"/>
</dbReference>
<keyword evidence="9" id="KW-0804">Transcription</keyword>
<dbReference type="SMART" id="SM00355">
    <property type="entry name" value="ZnF_C2H2"/>
    <property type="match status" value="9"/>
</dbReference>
<dbReference type="PANTHER" id="PTHR24404:SF41">
    <property type="entry name" value="ZINC FINGER PROTEIN 613"/>
    <property type="match status" value="1"/>
</dbReference>
<dbReference type="InterPro" id="IPR013087">
    <property type="entry name" value="Znf_C2H2_type"/>
</dbReference>
<evidence type="ECO:0000256" key="5">
    <source>
        <dbReference type="ARBA" id="ARBA00022771"/>
    </source>
</evidence>
<feature type="domain" description="C2H2-type" evidence="12">
    <location>
        <begin position="413"/>
        <end position="440"/>
    </location>
</feature>
<dbReference type="AlphaFoldDB" id="A0A8C9T930"/>
<reference evidence="13" key="2">
    <citation type="submission" date="2025-08" db="UniProtKB">
        <authorList>
            <consortium name="Ensembl"/>
        </authorList>
    </citation>
    <scope>IDENTIFICATION</scope>
</reference>
<keyword evidence="4" id="KW-0677">Repeat</keyword>
<proteinExistence type="inferred from homology"/>
<dbReference type="GO" id="GO:0005634">
    <property type="term" value="C:nucleus"/>
    <property type="evidence" value="ECO:0007669"/>
    <property type="project" value="UniProtKB-SubCell"/>
</dbReference>
<evidence type="ECO:0000313" key="13">
    <source>
        <dbReference type="Ensembl" id="ENSSFOP00015046212.1"/>
    </source>
</evidence>
<dbReference type="InterPro" id="IPR050589">
    <property type="entry name" value="Ikaros_C2H2-ZF"/>
</dbReference>
<feature type="domain" description="C2H2-type" evidence="12">
    <location>
        <begin position="216"/>
        <end position="245"/>
    </location>
</feature>
<keyword evidence="8" id="KW-0238">DNA-binding</keyword>
<evidence type="ECO:0000256" key="4">
    <source>
        <dbReference type="ARBA" id="ARBA00022737"/>
    </source>
</evidence>
<keyword evidence="3" id="KW-0479">Metal-binding</keyword>
<dbReference type="GO" id="GO:0008270">
    <property type="term" value="F:zinc ion binding"/>
    <property type="evidence" value="ECO:0007669"/>
    <property type="project" value="UniProtKB-KW"/>
</dbReference>
<keyword evidence="5 11" id="KW-0863">Zinc-finger</keyword>